<dbReference type="Proteomes" id="UP000479000">
    <property type="component" value="Unassembled WGS sequence"/>
</dbReference>
<reference evidence="2 3" key="1">
    <citation type="submission" date="2020-02" db="EMBL/GenBank/DDBJ databases">
        <authorList>
            <person name="Ferguson B K."/>
        </authorList>
    </citation>
    <scope>NUCLEOTIDE SEQUENCE [LARGE SCALE GENOMIC DNA]</scope>
</reference>
<evidence type="ECO:0000256" key="1">
    <source>
        <dbReference type="SAM" id="MobiDB-lite"/>
    </source>
</evidence>
<sequence length="77" mass="9089">MKRRRLRQSSPQPSSPRATSSSERVHSQTIRLVSLLWCLKMKVKICLIQSGYRQENLHPLAKMRKKKQRPTYIIINT</sequence>
<accession>A0A6H5G982</accession>
<evidence type="ECO:0000313" key="2">
    <source>
        <dbReference type="EMBL" id="CAA9998874.1"/>
    </source>
</evidence>
<name>A0A6H5G982_9HEMI</name>
<keyword evidence="3" id="KW-1185">Reference proteome</keyword>
<proteinExistence type="predicted"/>
<dbReference type="AlphaFoldDB" id="A0A6H5G982"/>
<dbReference type="EMBL" id="CADCXU010007540">
    <property type="protein sequence ID" value="CAA9998874.1"/>
    <property type="molecule type" value="Genomic_DNA"/>
</dbReference>
<organism evidence="2 3">
    <name type="scientific">Nesidiocoris tenuis</name>
    <dbReference type="NCBI Taxonomy" id="355587"/>
    <lineage>
        <taxon>Eukaryota</taxon>
        <taxon>Metazoa</taxon>
        <taxon>Ecdysozoa</taxon>
        <taxon>Arthropoda</taxon>
        <taxon>Hexapoda</taxon>
        <taxon>Insecta</taxon>
        <taxon>Pterygota</taxon>
        <taxon>Neoptera</taxon>
        <taxon>Paraneoptera</taxon>
        <taxon>Hemiptera</taxon>
        <taxon>Heteroptera</taxon>
        <taxon>Panheteroptera</taxon>
        <taxon>Cimicomorpha</taxon>
        <taxon>Miridae</taxon>
        <taxon>Dicyphina</taxon>
        <taxon>Nesidiocoris</taxon>
    </lineage>
</organism>
<protein>
    <submittedName>
        <fullName evidence="2">Uncharacterized protein</fullName>
    </submittedName>
</protein>
<feature type="compositionally biased region" description="Low complexity" evidence="1">
    <location>
        <begin position="8"/>
        <end position="22"/>
    </location>
</feature>
<feature type="region of interest" description="Disordered" evidence="1">
    <location>
        <begin position="1"/>
        <end position="27"/>
    </location>
</feature>
<gene>
    <name evidence="2" type="ORF">NTEN_LOCUS5157</name>
</gene>
<evidence type="ECO:0000313" key="3">
    <source>
        <dbReference type="Proteomes" id="UP000479000"/>
    </source>
</evidence>